<dbReference type="OrthoDB" id="418412at2759"/>
<protein>
    <recommendedName>
        <fullName evidence="5 17">Galactose-1-phosphate uridylyltransferase</fullName>
        <ecNumber evidence="4 17">2.7.7.12</ecNumber>
    </recommendedName>
</protein>
<dbReference type="OMA" id="CFENRGA"/>
<evidence type="ECO:0000256" key="8">
    <source>
        <dbReference type="ARBA" id="ARBA00022723"/>
    </source>
</evidence>
<dbReference type="InterPro" id="IPR001937">
    <property type="entry name" value="GalP_UDPtransf1"/>
</dbReference>
<evidence type="ECO:0000256" key="16">
    <source>
        <dbReference type="PROSITE-ProRule" id="PRU00464"/>
    </source>
</evidence>
<dbReference type="SUPFAM" id="SSF54197">
    <property type="entry name" value="HIT-like"/>
    <property type="match status" value="2"/>
</dbReference>
<keyword evidence="11 17" id="KW-0119">Carbohydrate metabolism</keyword>
<dbReference type="PANTHER" id="PTHR11943">
    <property type="entry name" value="GALACTOSE-1-PHOSPHATE URIDYLYLTRANSFERASE"/>
    <property type="match status" value="1"/>
</dbReference>
<dbReference type="InterPro" id="IPR011146">
    <property type="entry name" value="HIT-like"/>
</dbReference>
<dbReference type="GO" id="GO:0005737">
    <property type="term" value="C:cytoplasm"/>
    <property type="evidence" value="ECO:0007669"/>
    <property type="project" value="TreeGrafter"/>
</dbReference>
<dbReference type="UniPathway" id="UPA00214"/>
<comment type="catalytic activity">
    <reaction evidence="1 17">
        <text>alpha-D-galactose 1-phosphate + UDP-alpha-D-glucose = alpha-D-glucose 1-phosphate + UDP-alpha-D-galactose</text>
        <dbReference type="Rhea" id="RHEA:13989"/>
        <dbReference type="ChEBI" id="CHEBI:58336"/>
        <dbReference type="ChEBI" id="CHEBI:58601"/>
        <dbReference type="ChEBI" id="CHEBI:58885"/>
        <dbReference type="ChEBI" id="CHEBI:66914"/>
        <dbReference type="EC" id="2.7.7.12"/>
    </reaction>
</comment>
<comment type="cofactor">
    <cofactor evidence="15">
        <name>Fe cation</name>
        <dbReference type="ChEBI" id="CHEBI:24875"/>
    </cofactor>
    <text evidence="15">Binds 1 Fe cation per subunit.</text>
</comment>
<keyword evidence="6 17" id="KW-0808">Transferase</keyword>
<evidence type="ECO:0000256" key="17">
    <source>
        <dbReference type="RuleBase" id="RU000506"/>
    </source>
</evidence>
<name>A0A0E9NNA9_SAICN</name>
<feature type="binding site" evidence="14">
    <location>
        <position position="128"/>
    </location>
    <ligand>
        <name>Zn(2+)</name>
        <dbReference type="ChEBI" id="CHEBI:29105"/>
    </ligand>
</feature>
<dbReference type="STRING" id="698492.A0A0E9NNA9"/>
<evidence type="ECO:0000256" key="9">
    <source>
        <dbReference type="ARBA" id="ARBA00022833"/>
    </source>
</evidence>
<dbReference type="Pfam" id="PF01087">
    <property type="entry name" value="GalP_UDP_transf"/>
    <property type="match status" value="1"/>
</dbReference>
<accession>A0A0E9NNA9</accession>
<feature type="binding site" description="in other chain" evidence="13">
    <location>
        <position position="62"/>
    </location>
    <ligand>
        <name>UDP-alpha-D-glucose</name>
        <dbReference type="ChEBI" id="CHEBI:58885"/>
        <note>ligand shared between dimeric partners</note>
    </ligand>
</feature>
<feature type="binding site" evidence="14">
    <location>
        <position position="183"/>
    </location>
    <ligand>
        <name>Zn(2+)</name>
        <dbReference type="ChEBI" id="CHEBI:29105"/>
    </ligand>
</feature>
<evidence type="ECO:0000313" key="20">
    <source>
        <dbReference type="Proteomes" id="UP000033140"/>
    </source>
</evidence>
<feature type="binding site" description="in other chain" evidence="13">
    <location>
        <position position="187"/>
    </location>
    <ligand>
        <name>UDP-alpha-D-glucose</name>
        <dbReference type="ChEBI" id="CHEBI:58885"/>
        <note>ligand shared between dimeric partners</note>
    </ligand>
</feature>
<feature type="binding site" evidence="15">
    <location>
        <position position="201"/>
    </location>
    <ligand>
        <name>Fe cation</name>
        <dbReference type="ChEBI" id="CHEBI:24875"/>
    </ligand>
</feature>
<evidence type="ECO:0000256" key="13">
    <source>
        <dbReference type="PIRSR" id="PIRSR000808-2"/>
    </source>
</evidence>
<dbReference type="PROSITE" id="PS51084">
    <property type="entry name" value="HIT_2"/>
    <property type="match status" value="1"/>
</dbReference>
<dbReference type="Proteomes" id="UP000033140">
    <property type="component" value="Unassembled WGS sequence"/>
</dbReference>
<proteinExistence type="inferred from homology"/>
<dbReference type="InterPro" id="IPR005849">
    <property type="entry name" value="GalP_Utransf_N"/>
</dbReference>
<feature type="binding site" evidence="15">
    <location>
        <position position="324"/>
    </location>
    <ligand>
        <name>Fe cation</name>
        <dbReference type="ChEBI" id="CHEBI:24875"/>
    </ligand>
</feature>
<feature type="binding site" evidence="15">
    <location>
        <position position="302"/>
    </location>
    <ligand>
        <name>Fe cation</name>
        <dbReference type="ChEBI" id="CHEBI:24875"/>
    </ligand>
</feature>
<evidence type="ECO:0000256" key="5">
    <source>
        <dbReference type="ARBA" id="ARBA00016340"/>
    </source>
</evidence>
<comment type="cofactor">
    <cofactor evidence="14">
        <name>Zn(2+)</name>
        <dbReference type="ChEBI" id="CHEBI:29105"/>
    </cofactor>
    <text evidence="14">Binds 1 zinc ion per subunit.</text>
</comment>
<evidence type="ECO:0000256" key="3">
    <source>
        <dbReference type="ARBA" id="ARBA00010951"/>
    </source>
</evidence>
<feature type="binding site" evidence="13">
    <location>
        <begin position="339"/>
        <end position="340"/>
    </location>
    <ligand>
        <name>UDP-alpha-D-glucose</name>
        <dbReference type="ChEBI" id="CHEBI:58885"/>
        <note>ligand shared between dimeric partners</note>
    </ligand>
</feature>
<feature type="binding site" evidence="14">
    <location>
        <position position="53"/>
    </location>
    <ligand>
        <name>Zn(2+)</name>
        <dbReference type="ChEBI" id="CHEBI:29105"/>
    </ligand>
</feature>
<evidence type="ECO:0000256" key="11">
    <source>
        <dbReference type="ARBA" id="ARBA00023277"/>
    </source>
</evidence>
<evidence type="ECO:0000259" key="18">
    <source>
        <dbReference type="PROSITE" id="PS51084"/>
    </source>
</evidence>
<keyword evidence="9 14" id="KW-0862">Zinc</keyword>
<dbReference type="PROSITE" id="PS00117">
    <property type="entry name" value="GAL_P_UDP_TRANSF_I"/>
    <property type="match status" value="1"/>
</dbReference>
<dbReference type="InterPro" id="IPR036265">
    <property type="entry name" value="HIT-like_sf"/>
</dbReference>
<dbReference type="GO" id="GO:0008270">
    <property type="term" value="F:zinc ion binding"/>
    <property type="evidence" value="ECO:0007669"/>
    <property type="project" value="InterPro"/>
</dbReference>
<feature type="binding site" evidence="14">
    <location>
        <position position="56"/>
    </location>
    <ligand>
        <name>Zn(2+)</name>
        <dbReference type="ChEBI" id="CHEBI:29105"/>
    </ligand>
</feature>
<dbReference type="PANTHER" id="PTHR11943:SF1">
    <property type="entry name" value="GALACTOSE-1-PHOSPHATE URIDYLYLTRANSFERASE"/>
    <property type="match status" value="1"/>
</dbReference>
<feature type="short sequence motif" description="Histidine triad motif" evidence="16">
    <location>
        <begin position="322"/>
        <end position="326"/>
    </location>
</feature>
<keyword evidence="10 17" id="KW-0299">Galactose metabolism</keyword>
<dbReference type="EC" id="2.7.7.12" evidence="4 17"/>
<feature type="binding site" evidence="13">
    <location>
        <begin position="344"/>
        <end position="345"/>
    </location>
    <ligand>
        <name>UDP-alpha-D-glucose</name>
        <dbReference type="ChEBI" id="CHEBI:58885"/>
        <note>ligand shared between dimeric partners</note>
    </ligand>
</feature>
<reference evidence="19 20" key="1">
    <citation type="journal article" date="2011" name="J. Gen. Appl. Microbiol.">
        <title>Draft genome sequencing of the enigmatic yeast Saitoella complicata.</title>
        <authorList>
            <person name="Nishida H."/>
            <person name="Hamamoto M."/>
            <person name="Sugiyama J."/>
        </authorList>
    </citation>
    <scope>NUCLEOTIDE SEQUENCE [LARGE SCALE GENOMIC DNA]</scope>
    <source>
        <strain evidence="19 20">NRRL Y-17804</strain>
    </source>
</reference>
<feature type="binding site" description="in other chain" evidence="13">
    <location>
        <begin position="78"/>
        <end position="79"/>
    </location>
    <ligand>
        <name>UDP-alpha-D-glucose</name>
        <dbReference type="ChEBI" id="CHEBI:58885"/>
        <note>ligand shared between dimeric partners</note>
    </ligand>
</feature>
<keyword evidence="8 14" id="KW-0479">Metal-binding</keyword>
<dbReference type="FunFam" id="3.30.428.10:FF:000001">
    <property type="entry name" value="Galactose-1-phosphate uridylyltransferase"/>
    <property type="match status" value="1"/>
</dbReference>
<dbReference type="CDD" id="cd00608">
    <property type="entry name" value="GalT"/>
    <property type="match status" value="1"/>
</dbReference>
<feature type="binding site" description="in other chain" evidence="13">
    <location>
        <position position="351"/>
    </location>
    <ligand>
        <name>UDP-alpha-D-glucose</name>
        <dbReference type="ChEBI" id="CHEBI:58885"/>
        <note>ligand shared between dimeric partners</note>
    </ligand>
</feature>
<evidence type="ECO:0000256" key="14">
    <source>
        <dbReference type="PIRSR" id="PIRSR000808-3"/>
    </source>
</evidence>
<keyword evidence="20" id="KW-1185">Reference proteome</keyword>
<gene>
    <name evidence="19" type="ORF">G7K_5287-t1</name>
</gene>
<evidence type="ECO:0000256" key="7">
    <source>
        <dbReference type="ARBA" id="ARBA00022695"/>
    </source>
</evidence>
<dbReference type="AlphaFoldDB" id="A0A0E9NNA9"/>
<dbReference type="PIRSF" id="PIRSF000808">
    <property type="entry name" value="GalT"/>
    <property type="match status" value="1"/>
</dbReference>
<evidence type="ECO:0000256" key="15">
    <source>
        <dbReference type="PIRSR" id="PIRSR000808-4"/>
    </source>
</evidence>
<sequence length="382" mass="43209">MSTSFDFDNDSHRRFDPLRNTWVLCSPHRTNRPWQGQQEKPSTTTLPTYGSECYLCPGNMRAQGDRNPVYDSTYVFENDFAAVKVEQPDFPLTQPNQEDIEAGDKSSLLLRAEGVRGKCYVICFNPAHNTTLAELLAHALLPVISAWKSIYSSLAQRAAQGEPFRYVQIFENKGDTMGCSNPHPHGQVWCTDSIPTEPSTELTNMTAYKTQHGTCLLCDYAALESSAEGKPRVVLENEDWIVVCEWWATWPFQTLLLPKRHIPSLLDLTEEETASFADILSRLTCRYDNLFETSFPYSMGIHQAPLKGKGTACEEDGCDIAHLHVHFYPPLLRSATVRKFLVGFEMMGEVQRDLTPEMAAARLRACDEVHYKNKVVEGENEQ</sequence>
<reference evidence="19 20" key="3">
    <citation type="journal article" date="2015" name="Genome Announc.">
        <title>Draft Genome Sequence of the Archiascomycetous Yeast Saitoella complicata.</title>
        <authorList>
            <person name="Yamauchi K."/>
            <person name="Kondo S."/>
            <person name="Hamamoto M."/>
            <person name="Takahashi Y."/>
            <person name="Ogura Y."/>
            <person name="Hayashi T."/>
            <person name="Nishida H."/>
        </authorList>
    </citation>
    <scope>NUCLEOTIDE SEQUENCE [LARGE SCALE GENOMIC DNA]</scope>
    <source>
        <strain evidence="19 20">NRRL Y-17804</strain>
    </source>
</reference>
<evidence type="ECO:0000313" key="19">
    <source>
        <dbReference type="EMBL" id="GAO51176.1"/>
    </source>
</evidence>
<comment type="pathway">
    <text evidence="2 17">Carbohydrate metabolism; galactose metabolism.</text>
</comment>
<feature type="binding site" evidence="13">
    <location>
        <begin position="29"/>
        <end position="32"/>
    </location>
    <ligand>
        <name>UDP-alpha-D-glucose</name>
        <dbReference type="ChEBI" id="CHEBI:58885"/>
        <note>ligand shared between dimeric partners</note>
    </ligand>
</feature>
<organism evidence="19 20">
    <name type="scientific">Saitoella complicata (strain BCRC 22490 / CBS 7301 / JCM 7358 / NBRC 10748 / NRRL Y-17804)</name>
    <dbReference type="NCBI Taxonomy" id="698492"/>
    <lineage>
        <taxon>Eukaryota</taxon>
        <taxon>Fungi</taxon>
        <taxon>Dikarya</taxon>
        <taxon>Ascomycota</taxon>
        <taxon>Taphrinomycotina</taxon>
        <taxon>Taphrinomycotina incertae sedis</taxon>
        <taxon>Saitoella</taxon>
    </lineage>
</organism>
<feature type="active site" description="Tele-UMP-histidine intermediate" evidence="12">
    <location>
        <position position="185"/>
    </location>
</feature>
<dbReference type="RefSeq" id="XP_019026502.1">
    <property type="nucleotide sequence ID" value="XM_019169184.1"/>
</dbReference>
<dbReference type="Pfam" id="PF02744">
    <property type="entry name" value="GalP_UDP_tr_C"/>
    <property type="match status" value="1"/>
</dbReference>
<evidence type="ECO:0000256" key="6">
    <source>
        <dbReference type="ARBA" id="ARBA00022679"/>
    </source>
</evidence>
<dbReference type="EMBL" id="BACD03000042">
    <property type="protein sequence ID" value="GAO51176.1"/>
    <property type="molecule type" value="Genomic_DNA"/>
</dbReference>
<evidence type="ECO:0000256" key="2">
    <source>
        <dbReference type="ARBA" id="ARBA00004947"/>
    </source>
</evidence>
<feature type="binding site" description="in other chain" evidence="13">
    <location>
        <begin position="178"/>
        <end position="180"/>
    </location>
    <ligand>
        <name>UDP-alpha-D-glucose</name>
        <dbReference type="ChEBI" id="CHEBI:58885"/>
        <note>ligand shared between dimeric partners</note>
    </ligand>
</feature>
<dbReference type="InterPro" id="IPR005850">
    <property type="entry name" value="GalP_Utransf_C"/>
</dbReference>
<comment type="similarity">
    <text evidence="3 17">Belongs to the galactose-1-phosphate uridylyltransferase type 1 family.</text>
</comment>
<evidence type="ECO:0000256" key="1">
    <source>
        <dbReference type="ARBA" id="ARBA00001107"/>
    </source>
</evidence>
<comment type="caution">
    <text evidence="19">The sequence shown here is derived from an EMBL/GenBank/DDBJ whole genome shotgun (WGS) entry which is preliminary data.</text>
</comment>
<evidence type="ECO:0000256" key="12">
    <source>
        <dbReference type="PIRSR" id="PIRSR000808-1"/>
    </source>
</evidence>
<reference evidence="19 20" key="2">
    <citation type="journal article" date="2014" name="J. Gen. Appl. Microbiol.">
        <title>The early diverging ascomycetous budding yeast Saitoella complicata has three histone deacetylases belonging to the Clr6, Hos2, and Rpd3 lineages.</title>
        <authorList>
            <person name="Nishida H."/>
            <person name="Matsumoto T."/>
            <person name="Kondo S."/>
            <person name="Hamamoto M."/>
            <person name="Yoshikawa H."/>
        </authorList>
    </citation>
    <scope>NUCLEOTIDE SEQUENCE [LARGE SCALE GENOMIC DNA]</scope>
    <source>
        <strain evidence="19 20">NRRL Y-17804</strain>
    </source>
</reference>
<dbReference type="GO" id="GO:0033499">
    <property type="term" value="P:galactose catabolic process via UDP-galactose, Leloir pathway"/>
    <property type="evidence" value="ECO:0007669"/>
    <property type="project" value="TreeGrafter"/>
</dbReference>
<dbReference type="NCBIfam" id="NF008724">
    <property type="entry name" value="PRK11720.1"/>
    <property type="match status" value="1"/>
</dbReference>
<evidence type="ECO:0000256" key="4">
    <source>
        <dbReference type="ARBA" id="ARBA00012384"/>
    </source>
</evidence>
<dbReference type="InterPro" id="IPR019779">
    <property type="entry name" value="GalP_UDPtransf1_His-AS"/>
</dbReference>
<feature type="binding site" evidence="15">
    <location>
        <position position="326"/>
    </location>
    <ligand>
        <name>Fe cation</name>
        <dbReference type="ChEBI" id="CHEBI:24875"/>
    </ligand>
</feature>
<dbReference type="Gene3D" id="3.30.428.10">
    <property type="entry name" value="HIT-like"/>
    <property type="match status" value="2"/>
</dbReference>
<feature type="binding site" description="in other chain" evidence="13">
    <location>
        <position position="172"/>
    </location>
    <ligand>
        <name>UDP-alpha-D-glucose</name>
        <dbReference type="ChEBI" id="CHEBI:58885"/>
        <note>ligand shared between dimeric partners</note>
    </ligand>
</feature>
<dbReference type="NCBIfam" id="TIGR00209">
    <property type="entry name" value="galT_1"/>
    <property type="match status" value="1"/>
</dbReference>
<keyword evidence="15" id="KW-0408">Iron</keyword>
<dbReference type="GO" id="GO:0008108">
    <property type="term" value="F:UDP-glucose:hexose-1-phosphate uridylyltransferase activity"/>
    <property type="evidence" value="ECO:0007669"/>
    <property type="project" value="UniProtKB-EC"/>
</dbReference>
<evidence type="ECO:0000256" key="10">
    <source>
        <dbReference type="ARBA" id="ARBA00023144"/>
    </source>
</evidence>
<feature type="domain" description="HIT" evidence="18">
    <location>
        <begin position="216"/>
        <end position="337"/>
    </location>
</feature>
<keyword evidence="7 17" id="KW-0548">Nucleotidyltransferase</keyword>